<dbReference type="Proteomes" id="UP000191024">
    <property type="component" value="Chromosome H"/>
</dbReference>
<keyword evidence="2" id="KW-0812">Transmembrane</keyword>
<feature type="transmembrane region" description="Helical" evidence="2">
    <location>
        <begin position="264"/>
        <end position="281"/>
    </location>
</feature>
<name>A0A1G4KED2_9SACH</name>
<dbReference type="OrthoDB" id="4036003at2759"/>
<reference evidence="4" key="1">
    <citation type="submission" date="2016-03" db="EMBL/GenBank/DDBJ databases">
        <authorList>
            <person name="Devillers H."/>
        </authorList>
    </citation>
    <scope>NUCLEOTIDE SEQUENCE [LARGE SCALE GENOMIC DNA]</scope>
</reference>
<protein>
    <submittedName>
        <fullName evidence="3">LAMI_0H03400g1_1</fullName>
    </submittedName>
</protein>
<feature type="compositionally biased region" description="Polar residues" evidence="1">
    <location>
        <begin position="54"/>
        <end position="66"/>
    </location>
</feature>
<proteinExistence type="predicted"/>
<organism evidence="3 4">
    <name type="scientific">Lachancea mirantina</name>
    <dbReference type="NCBI Taxonomy" id="1230905"/>
    <lineage>
        <taxon>Eukaryota</taxon>
        <taxon>Fungi</taxon>
        <taxon>Dikarya</taxon>
        <taxon>Ascomycota</taxon>
        <taxon>Saccharomycotina</taxon>
        <taxon>Saccharomycetes</taxon>
        <taxon>Saccharomycetales</taxon>
        <taxon>Saccharomycetaceae</taxon>
        <taxon>Lachancea</taxon>
    </lineage>
</organism>
<dbReference type="AlphaFoldDB" id="A0A1G4KED2"/>
<sequence>MADESKASLDFENSLRLKASWAGKQSKAMYFSCNGGYKSVKDSLLLYGGAGEASTGSERPSTSYLSSRRRHVAGARQDYSTVGNENEAPNEDYLAASNFVKGRHPWYRVGLHGQWAFSPSQSSKSRPLTTNSEHIKDVLNNAAITIAKSQRTRESIEAQLDKLAVDDSSSSIPGAYDCPKSSLPKRIDIEGVLKEKVAANGNTENEPVRFVVCSVMIPVICKSFFFFFAQCAAAESSGYSFARTCETILSKPQANFTLCDLDCLIVHLAGLYIILKVVPAVTKRPWVIYKLCLEYSECCDFGQDFSAFSGKPSWKKLLKLRRKHRLQSTTLLYLSSINLFMVPILTLCGVYLGHLLTVSLTGPSDTITRSNSPYEALRLVICSPSQFIILGSVLLCQFFYDAFEELVVLVVKQNEEFVSDAETLLKSMERETTVIEASDSKRFQHAVLGSLDGASGWKNSRIVVEAPEGLSDKRAPITSFQDASNESETWTCTDGVKGQVLVPVASAESAIKTRKRRSYTGKLIEFAYTIILLHLFTARLFFNVALYCTLYCVSKLVNGRKS</sequence>
<evidence type="ECO:0000256" key="1">
    <source>
        <dbReference type="SAM" id="MobiDB-lite"/>
    </source>
</evidence>
<gene>
    <name evidence="3" type="ORF">LAMI_0H03400G</name>
</gene>
<evidence type="ECO:0000313" key="3">
    <source>
        <dbReference type="EMBL" id="SCV02839.1"/>
    </source>
</evidence>
<dbReference type="EMBL" id="LT598468">
    <property type="protein sequence ID" value="SCV02839.1"/>
    <property type="molecule type" value="Genomic_DNA"/>
</dbReference>
<keyword evidence="4" id="KW-1185">Reference proteome</keyword>
<feature type="transmembrane region" description="Helical" evidence="2">
    <location>
        <begin position="331"/>
        <end position="356"/>
    </location>
</feature>
<evidence type="ECO:0000256" key="2">
    <source>
        <dbReference type="SAM" id="Phobius"/>
    </source>
</evidence>
<feature type="transmembrane region" description="Helical" evidence="2">
    <location>
        <begin position="523"/>
        <end position="542"/>
    </location>
</feature>
<evidence type="ECO:0000313" key="4">
    <source>
        <dbReference type="Proteomes" id="UP000191024"/>
    </source>
</evidence>
<accession>A0A1G4KED2</accession>
<feature type="region of interest" description="Disordered" evidence="1">
    <location>
        <begin position="51"/>
        <end position="70"/>
    </location>
</feature>
<keyword evidence="2" id="KW-0472">Membrane</keyword>
<keyword evidence="2" id="KW-1133">Transmembrane helix</keyword>